<accession>A0A4U5QQU5</accession>
<comment type="caution">
    <text evidence="1">The sequence shown here is derived from an EMBL/GenBank/DDBJ whole genome shotgun (WGS) entry which is preliminary data.</text>
</comment>
<protein>
    <submittedName>
        <fullName evidence="1">Uncharacterized protein</fullName>
    </submittedName>
</protein>
<gene>
    <name evidence="1" type="ORF">D5086_0000056360</name>
</gene>
<organism evidence="1">
    <name type="scientific">Populus alba</name>
    <name type="common">White poplar</name>
    <dbReference type="NCBI Taxonomy" id="43335"/>
    <lineage>
        <taxon>Eukaryota</taxon>
        <taxon>Viridiplantae</taxon>
        <taxon>Streptophyta</taxon>
        <taxon>Embryophyta</taxon>
        <taxon>Tracheophyta</taxon>
        <taxon>Spermatophyta</taxon>
        <taxon>Magnoliopsida</taxon>
        <taxon>eudicotyledons</taxon>
        <taxon>Gunneridae</taxon>
        <taxon>Pentapetalae</taxon>
        <taxon>rosids</taxon>
        <taxon>fabids</taxon>
        <taxon>Malpighiales</taxon>
        <taxon>Salicaceae</taxon>
        <taxon>Saliceae</taxon>
        <taxon>Populus</taxon>
    </lineage>
</organism>
<proteinExistence type="predicted"/>
<dbReference type="AlphaFoldDB" id="A0A4U5QQU5"/>
<sequence>MGRPVDDLDKLHWYLCGFSSEFSIFSTTQLSISPLPSFTKIVPKAENYEIFVRSLESSSYTSSPAAFTTSHNAITSRNTYGLNSGRGNGHHFRGGHDKGFHNNHNRPIRCQICHVEGHYTSSCNDQCSRPSESTHLMEAFTSCSLNDSQTSNWYTDTA</sequence>
<evidence type="ECO:0000313" key="1">
    <source>
        <dbReference type="EMBL" id="TKS13323.1"/>
    </source>
</evidence>
<reference evidence="1" key="1">
    <citation type="submission" date="2018-10" db="EMBL/GenBank/DDBJ databases">
        <title>Population genomic analysis revealed the cold adaptation of white poplar.</title>
        <authorList>
            <person name="Liu Y.-J."/>
        </authorList>
    </citation>
    <scope>NUCLEOTIDE SEQUENCE [LARGE SCALE GENOMIC DNA]</scope>
    <source>
        <strain evidence="1">PAL-ZL1</strain>
    </source>
</reference>
<name>A0A4U5QQU5_POPAL</name>
<dbReference type="EMBL" id="RCHU01000138">
    <property type="protein sequence ID" value="TKS13323.1"/>
    <property type="molecule type" value="Genomic_DNA"/>
</dbReference>